<accession>A0AA90NS91</accession>
<dbReference type="AlphaFoldDB" id="A0AA90NS91"/>
<dbReference type="Proteomes" id="UP001178148">
    <property type="component" value="Unassembled WGS sequence"/>
</dbReference>
<organism evidence="1 2">
    <name type="scientific">Candidatus Endonucleibacter bathymodioli</name>
    <dbReference type="NCBI Taxonomy" id="539814"/>
    <lineage>
        <taxon>Bacteria</taxon>
        <taxon>Pseudomonadati</taxon>
        <taxon>Pseudomonadota</taxon>
        <taxon>Gammaproteobacteria</taxon>
        <taxon>Oceanospirillales</taxon>
        <taxon>Endozoicomonadaceae</taxon>
        <taxon>Candidatus Endonucleibacter</taxon>
    </lineage>
</organism>
<reference evidence="1 2" key="1">
    <citation type="journal article" date="2023" name="bioRxiv">
        <title>An intranuclear bacterial parasite of deep-sea mussels expresses apoptosis inhibitors acquired from its host.</title>
        <authorList>
            <person name="Gonzalez Porras M.A."/>
            <person name="Assie A."/>
            <person name="Tietjen M."/>
            <person name="Violette M."/>
            <person name="Kleiner M."/>
            <person name="Gruber-Vodicka H."/>
            <person name="Dubilier N."/>
            <person name="Leisch N."/>
        </authorList>
    </citation>
    <scope>NUCLEOTIDE SEQUENCE [LARGE SCALE GENOMIC DNA]</scope>
    <source>
        <strain evidence="1">IAP13</strain>
    </source>
</reference>
<dbReference type="SUPFAM" id="SSF48452">
    <property type="entry name" value="TPR-like"/>
    <property type="match status" value="1"/>
</dbReference>
<evidence type="ECO:0000313" key="1">
    <source>
        <dbReference type="EMBL" id="MDP0588367.1"/>
    </source>
</evidence>
<dbReference type="Gene3D" id="1.25.40.10">
    <property type="entry name" value="Tetratricopeptide repeat domain"/>
    <property type="match status" value="1"/>
</dbReference>
<dbReference type="Gene3D" id="1.20.58.320">
    <property type="entry name" value="TPR-like"/>
    <property type="match status" value="1"/>
</dbReference>
<dbReference type="InterPro" id="IPR010323">
    <property type="entry name" value="DUF924"/>
</dbReference>
<dbReference type="EMBL" id="JASXSV010000004">
    <property type="protein sequence ID" value="MDP0588367.1"/>
    <property type="molecule type" value="Genomic_DNA"/>
</dbReference>
<evidence type="ECO:0000313" key="2">
    <source>
        <dbReference type="Proteomes" id="UP001178148"/>
    </source>
</evidence>
<comment type="caution">
    <text evidence="1">The sequence shown here is derived from an EMBL/GenBank/DDBJ whole genome shotgun (WGS) entry which is preliminary data.</text>
</comment>
<sequence>MSLDHQKVLDYWFQGEPLGRSQRARWWQQQAEIDHEIRQEFGDLIVKLSDGLHIEWSETAHGRLAAIVCFDQFSRNIYRNSAKAFSFDEKALFLTVEGINLGHDTKLNMFERTFFMMPLMHDESMDSQDRCIEFYESVVGIKGEFNQYVKEVLGFALRHREVIESFGRYPHRNKVLGRQSTEEEVSFLRQMGFPF</sequence>
<gene>
    <name evidence="1" type="ORF">QS748_03900</name>
</gene>
<name>A0AA90NS91_9GAMM</name>
<protein>
    <submittedName>
        <fullName evidence="1">DUF924 family protein</fullName>
    </submittedName>
</protein>
<dbReference type="Pfam" id="PF06041">
    <property type="entry name" value="DUF924"/>
    <property type="match status" value="1"/>
</dbReference>
<dbReference type="InterPro" id="IPR011990">
    <property type="entry name" value="TPR-like_helical_dom_sf"/>
</dbReference>
<keyword evidence="2" id="KW-1185">Reference proteome</keyword>
<proteinExistence type="predicted"/>